<dbReference type="EMBL" id="OZ075131">
    <property type="protein sequence ID" value="CAL4981042.1"/>
    <property type="molecule type" value="Genomic_DNA"/>
</dbReference>
<sequence length="169" mass="18120">MLTVLARRAAARRSAAHGYFRSPSRRRSSATGADAATITAGKAKAAKPWWADYVPVYGALGATAFSVTLGLGAAGHELAHAPNVRLDKKKREALPEVAAPDLAVDEADRFRRRSLFRRVARVAGDGRFIAAGPIAEKKAVTLKDAGVEPPGIERTREEVLGSFCRRNNT</sequence>
<evidence type="ECO:0000313" key="2">
    <source>
        <dbReference type="Proteomes" id="UP001497457"/>
    </source>
</evidence>
<accession>A0ABC9AKU6</accession>
<dbReference type="PANTHER" id="PTHR33919:SF11">
    <property type="entry name" value="EXPRESSED PROTEIN"/>
    <property type="match status" value="1"/>
</dbReference>
<evidence type="ECO:0000313" key="1">
    <source>
        <dbReference type="EMBL" id="CAL4981042.1"/>
    </source>
</evidence>
<keyword evidence="2" id="KW-1185">Reference proteome</keyword>
<protein>
    <submittedName>
        <fullName evidence="1">Uncharacterized protein</fullName>
    </submittedName>
</protein>
<dbReference type="AlphaFoldDB" id="A0ABC9AKU6"/>
<proteinExistence type="predicted"/>
<gene>
    <name evidence="1" type="ORF">URODEC1_LOCUS55956</name>
</gene>
<organism evidence="1 2">
    <name type="scientific">Urochloa decumbens</name>
    <dbReference type="NCBI Taxonomy" id="240449"/>
    <lineage>
        <taxon>Eukaryota</taxon>
        <taxon>Viridiplantae</taxon>
        <taxon>Streptophyta</taxon>
        <taxon>Embryophyta</taxon>
        <taxon>Tracheophyta</taxon>
        <taxon>Spermatophyta</taxon>
        <taxon>Magnoliopsida</taxon>
        <taxon>Liliopsida</taxon>
        <taxon>Poales</taxon>
        <taxon>Poaceae</taxon>
        <taxon>PACMAD clade</taxon>
        <taxon>Panicoideae</taxon>
        <taxon>Panicodae</taxon>
        <taxon>Paniceae</taxon>
        <taxon>Melinidinae</taxon>
        <taxon>Urochloa</taxon>
    </lineage>
</organism>
<dbReference type="Proteomes" id="UP001497457">
    <property type="component" value="Chromosome 21rd"/>
</dbReference>
<reference evidence="1" key="1">
    <citation type="submission" date="2024-10" db="EMBL/GenBank/DDBJ databases">
        <authorList>
            <person name="Ryan C."/>
        </authorList>
    </citation>
    <scope>NUCLEOTIDE SEQUENCE [LARGE SCALE GENOMIC DNA]</scope>
</reference>
<dbReference type="PANTHER" id="PTHR33919">
    <property type="entry name" value="OS09G0127700 PROTEIN"/>
    <property type="match status" value="1"/>
</dbReference>
<name>A0ABC9AKU6_9POAL</name>